<comment type="similarity">
    <text evidence="8 9">Belongs to the MurJ/MviN family.</text>
</comment>
<dbReference type="GO" id="GO:0071555">
    <property type="term" value="P:cell wall organization"/>
    <property type="evidence" value="ECO:0007669"/>
    <property type="project" value="UniProtKB-UniRule"/>
</dbReference>
<comment type="caution">
    <text evidence="10">The sequence shown here is derived from an EMBL/GenBank/DDBJ whole genome shotgun (WGS) entry which is preliminary data.</text>
</comment>
<dbReference type="PRINTS" id="PR01806">
    <property type="entry name" value="VIRFACTRMVIN"/>
</dbReference>
<dbReference type="InterPro" id="IPR051050">
    <property type="entry name" value="Lipid_II_flippase_MurJ/MviN"/>
</dbReference>
<feature type="transmembrane region" description="Helical" evidence="8">
    <location>
        <begin position="192"/>
        <end position="215"/>
    </location>
</feature>
<feature type="transmembrane region" description="Helical" evidence="8">
    <location>
        <begin position="389"/>
        <end position="408"/>
    </location>
</feature>
<evidence type="ECO:0000256" key="3">
    <source>
        <dbReference type="ARBA" id="ARBA00022692"/>
    </source>
</evidence>
<evidence type="ECO:0000256" key="2">
    <source>
        <dbReference type="ARBA" id="ARBA00022475"/>
    </source>
</evidence>
<evidence type="ECO:0000256" key="5">
    <source>
        <dbReference type="ARBA" id="ARBA00022984"/>
    </source>
</evidence>
<feature type="transmembrane region" description="Helical" evidence="8">
    <location>
        <begin position="52"/>
        <end position="79"/>
    </location>
</feature>
<feature type="transmembrane region" description="Helical" evidence="8">
    <location>
        <begin position="454"/>
        <end position="474"/>
    </location>
</feature>
<feature type="transmembrane region" description="Helical" evidence="8">
    <location>
        <begin position="12"/>
        <end position="32"/>
    </location>
</feature>
<feature type="transmembrane region" description="Helical" evidence="8">
    <location>
        <begin position="132"/>
        <end position="158"/>
    </location>
</feature>
<keyword evidence="8 9" id="KW-0961">Cell wall biogenesis/degradation</keyword>
<evidence type="ECO:0000313" key="10">
    <source>
        <dbReference type="EMBL" id="KKS33240.1"/>
    </source>
</evidence>
<dbReference type="GO" id="GO:0034204">
    <property type="term" value="P:lipid translocation"/>
    <property type="evidence" value="ECO:0007669"/>
    <property type="project" value="TreeGrafter"/>
</dbReference>
<evidence type="ECO:0000256" key="7">
    <source>
        <dbReference type="ARBA" id="ARBA00023136"/>
    </source>
</evidence>
<keyword evidence="2 8" id="KW-1003">Cell membrane</keyword>
<dbReference type="InterPro" id="IPR004268">
    <property type="entry name" value="MurJ"/>
</dbReference>
<dbReference type="GO" id="GO:0005886">
    <property type="term" value="C:plasma membrane"/>
    <property type="evidence" value="ECO:0007669"/>
    <property type="project" value="UniProtKB-SubCell"/>
</dbReference>
<dbReference type="HAMAP" id="MF_02078">
    <property type="entry name" value="MurJ_MviN"/>
    <property type="match status" value="1"/>
</dbReference>
<organism evidence="10 11">
    <name type="scientific">Candidatus Amesbacteria bacterium GW2011_GWA2_42_12</name>
    <dbReference type="NCBI Taxonomy" id="1618356"/>
    <lineage>
        <taxon>Bacteria</taxon>
        <taxon>Candidatus Amesiibacteriota</taxon>
    </lineage>
</organism>
<feature type="transmembrane region" description="Helical" evidence="8">
    <location>
        <begin position="165"/>
        <end position="186"/>
    </location>
</feature>
<dbReference type="Proteomes" id="UP000034160">
    <property type="component" value="Unassembled WGS sequence"/>
</dbReference>
<comment type="function">
    <text evidence="8 9">Involved in peptidoglycan biosynthesis. Transports lipid-linked peptidoglycan precursors from the inner to the outer leaflet of the cytoplasmic membrane.</text>
</comment>
<feature type="transmembrane region" description="Helical" evidence="8">
    <location>
        <begin position="486"/>
        <end position="506"/>
    </location>
</feature>
<dbReference type="Pfam" id="PF03023">
    <property type="entry name" value="MurJ"/>
    <property type="match status" value="1"/>
</dbReference>
<name>A0A0G0Y957_9BACT</name>
<dbReference type="GO" id="GO:0009252">
    <property type="term" value="P:peptidoglycan biosynthetic process"/>
    <property type="evidence" value="ECO:0007669"/>
    <property type="project" value="UniProtKB-UniRule"/>
</dbReference>
<evidence type="ECO:0000256" key="8">
    <source>
        <dbReference type="HAMAP-Rule" id="MF_02078"/>
    </source>
</evidence>
<dbReference type="GO" id="GO:0015648">
    <property type="term" value="F:lipid-linked peptidoglycan transporter activity"/>
    <property type="evidence" value="ECO:0007669"/>
    <property type="project" value="UniProtKB-UniRule"/>
</dbReference>
<keyword evidence="7 8" id="KW-0472">Membrane</keyword>
<comment type="pathway">
    <text evidence="8">Cell wall biogenesis; peptidoglycan biosynthesis.</text>
</comment>
<feature type="transmembrane region" description="Helical" evidence="8">
    <location>
        <begin position="309"/>
        <end position="334"/>
    </location>
</feature>
<dbReference type="AlphaFoldDB" id="A0A0G0Y957"/>
<evidence type="ECO:0000313" key="11">
    <source>
        <dbReference type="Proteomes" id="UP000034160"/>
    </source>
</evidence>
<dbReference type="PIRSF" id="PIRSF002869">
    <property type="entry name" value="MviN"/>
    <property type="match status" value="1"/>
</dbReference>
<dbReference type="PANTHER" id="PTHR47019">
    <property type="entry name" value="LIPID II FLIPPASE MURJ"/>
    <property type="match status" value="1"/>
</dbReference>
<keyword evidence="8 9" id="KW-0813">Transport</keyword>
<keyword evidence="3 8" id="KW-0812">Transmembrane</keyword>
<proteinExistence type="inferred from homology"/>
<feature type="transmembrane region" description="Helical" evidence="8">
    <location>
        <begin position="414"/>
        <end position="438"/>
    </location>
</feature>
<dbReference type="GO" id="GO:0008360">
    <property type="term" value="P:regulation of cell shape"/>
    <property type="evidence" value="ECO:0007669"/>
    <property type="project" value="UniProtKB-UniRule"/>
</dbReference>
<keyword evidence="5 8" id="KW-0573">Peptidoglycan synthesis</keyword>
<protein>
    <recommendedName>
        <fullName evidence="8">Probable lipid II flippase MurJ</fullName>
    </recommendedName>
</protein>
<evidence type="ECO:0000256" key="9">
    <source>
        <dbReference type="PIRNR" id="PIRNR002869"/>
    </source>
</evidence>
<evidence type="ECO:0000256" key="1">
    <source>
        <dbReference type="ARBA" id="ARBA00004651"/>
    </source>
</evidence>
<reference evidence="10 11" key="1">
    <citation type="journal article" date="2015" name="Nature">
        <title>rRNA introns, odd ribosomes, and small enigmatic genomes across a large radiation of phyla.</title>
        <authorList>
            <person name="Brown C.T."/>
            <person name="Hug L.A."/>
            <person name="Thomas B.C."/>
            <person name="Sharon I."/>
            <person name="Castelle C.J."/>
            <person name="Singh A."/>
            <person name="Wilkins M.J."/>
            <person name="Williams K.H."/>
            <person name="Banfield J.F."/>
        </authorList>
    </citation>
    <scope>NUCLEOTIDE SEQUENCE [LARGE SCALE GENOMIC DNA]</scope>
</reference>
<gene>
    <name evidence="8" type="primary">murJ</name>
    <name evidence="10" type="ORF">UU93_C0001G0071</name>
</gene>
<dbReference type="PANTHER" id="PTHR47019:SF1">
    <property type="entry name" value="LIPID II FLIPPASE MURJ"/>
    <property type="match status" value="1"/>
</dbReference>
<feature type="transmembrane region" description="Helical" evidence="8">
    <location>
        <begin position="354"/>
        <end position="377"/>
    </location>
</feature>
<dbReference type="STRING" id="1618356.UU93_C0001G0071"/>
<feature type="transmembrane region" description="Helical" evidence="8">
    <location>
        <begin position="100"/>
        <end position="120"/>
    </location>
</feature>
<keyword evidence="4 8" id="KW-0133">Cell shape</keyword>
<evidence type="ECO:0000256" key="4">
    <source>
        <dbReference type="ARBA" id="ARBA00022960"/>
    </source>
</evidence>
<dbReference type="CDD" id="cd13123">
    <property type="entry name" value="MATE_MurJ_like"/>
    <property type="match status" value="1"/>
</dbReference>
<dbReference type="EMBL" id="LCCN01000001">
    <property type="protein sequence ID" value="KKS33240.1"/>
    <property type="molecule type" value="Genomic_DNA"/>
</dbReference>
<comment type="subcellular location">
    <subcellularLocation>
        <location evidence="1 8">Cell membrane</location>
        <topology evidence="1 8">Multi-pass membrane protein</topology>
    </subcellularLocation>
</comment>
<dbReference type="NCBIfam" id="TIGR01695">
    <property type="entry name" value="murJ_mviN"/>
    <property type="match status" value="1"/>
</dbReference>
<keyword evidence="6 8" id="KW-1133">Transmembrane helix</keyword>
<sequence>MRDIFFRRQTNILSAAFVIMVTYGLSHFIGLFKTRMLISQFFGSGAQLLDVYYAALVIPDTIFQLLIIGALSAAFIPIFTKNLTQSKEKAWHMTASVMNCIFIVFLIVSGVVFFLAPSLARLIGPGFSGSQLATMVSLLRIMLVAQMFFSVSGFLTSIIQSHQRFLIPAMAPIVYNLGIILGIVFLSKYVGIFGPAIGMVIGAALHMLIQIPLAYKLGFRFKLILDFKDSGVREVLSLIPPRSLALGIDQIEQFVATMLASLLIPGSLSLFNVAKLLYAVPTLLFGATIGQAALPTLSQISALKDRVEFIRTLVNSFLQVSFLALPASMILIVLRVPIVRIVFGAKTFPWSATILTGQTLAVLAVSASFYAVMQLIVRGFYALHDTKTPLVVGLFSAIFNAVTGYFYVTAFNMGILGIALAISSTAIIETTIMTYLLLRKLDKLPEIAAGFKSLLRMIFVSFVTGVCLWVPMRLLDQFIFDTTRTLPLVALTMITSLIGLAVYLGLSKLMRISQLGTFVALINRVKDWRRIINSNPPSEALIIPASDQN</sequence>
<accession>A0A0G0Y957</accession>
<evidence type="ECO:0000256" key="6">
    <source>
        <dbReference type="ARBA" id="ARBA00022989"/>
    </source>
</evidence>
<dbReference type="UniPathway" id="UPA00219"/>